<organism evidence="4 5">
    <name type="scientific">Drechmeria coniospora</name>
    <name type="common">Nematophagous fungus</name>
    <name type="synonym">Meria coniospora</name>
    <dbReference type="NCBI Taxonomy" id="98403"/>
    <lineage>
        <taxon>Eukaryota</taxon>
        <taxon>Fungi</taxon>
        <taxon>Dikarya</taxon>
        <taxon>Ascomycota</taxon>
        <taxon>Pezizomycotina</taxon>
        <taxon>Sordariomycetes</taxon>
        <taxon>Hypocreomycetidae</taxon>
        <taxon>Hypocreales</taxon>
        <taxon>Ophiocordycipitaceae</taxon>
        <taxon>Drechmeria</taxon>
    </lineage>
</organism>
<dbReference type="GO" id="GO:0007165">
    <property type="term" value="P:signal transduction"/>
    <property type="evidence" value="ECO:0007669"/>
    <property type="project" value="InterPro"/>
</dbReference>
<feature type="region of interest" description="Disordered" evidence="2">
    <location>
        <begin position="1"/>
        <end position="356"/>
    </location>
</feature>
<sequence length="731" mass="80297">MGRKLGKTAPEPLTLASPNTLDLVTKSEPTSAATSSQGGTPIESTRSPISQRSSPFTSIFATKQLQAGSELDRPQQHQYPSARDDQSPVSATAESSSQVSTPRQSTWHSATDSTSKKSGKGGFFHFNKSSKGSNQLLVAPPQQLQTGEQASSTGADPAGTPRNGGECRVPIPIRRETMRHPFSVSPPRRSMHHTPPRLTRETFEAVSPYAHDSVHKPATPIQSHSELSLSSAGDQEGGPMPSPGKRSKPKSFGLLGRSRSARDNKEPDNPPTIPESLVATSGKLDSTDSPAPLRTAPVTQDRGTRDMMNAGARNRSEDQGPGRDAGPSREHHRGPPHSTLREAGGGSTFFSGLRSSSTRAADMISKGLFGKGSRGGHAADREPAVDDEQYVLKVINLPLVEQTRLTRISKRLEDSRDKTEFWMPAFPWRAIDYLNYKGCDMEGLYRVPGSGPQIKKWQRKFDERTLVPLLASRGRTAWSDANPSINHVVYDVNLFEEVELYDINIIGSMLKAWLRELPDELFPKEAQNRIARECEGATEVPQMLVDELSNLSPFNYYLLFAITCHLSLLLAHSDKNKMDFRNLCICFQPCMKIDAFSFKFLVCDWRNCWKGCKNEAKFIEEEYLLFHQPPPRGLSEPQRLAQAENLDGRRAVSPDGAGAVRTNGAGDRAGQVKGEGRDFSQSNTSIRSQPSSISTNISTQNDRTAGKNGRDQNTQDLRQLSPIKPLSPIGF</sequence>
<feature type="compositionally biased region" description="Polar residues" evidence="2">
    <location>
        <begin position="127"/>
        <end position="154"/>
    </location>
</feature>
<gene>
    <name evidence="4" type="ORF">DCS_05224</name>
</gene>
<dbReference type="GO" id="GO:0005096">
    <property type="term" value="F:GTPase activator activity"/>
    <property type="evidence" value="ECO:0007669"/>
    <property type="project" value="UniProtKB-KW"/>
</dbReference>
<dbReference type="InParanoid" id="A0A151GMF8"/>
<keyword evidence="1" id="KW-0343">GTPase activation</keyword>
<evidence type="ECO:0000259" key="3">
    <source>
        <dbReference type="PROSITE" id="PS50238"/>
    </source>
</evidence>
<comment type="caution">
    <text evidence="4">The sequence shown here is derived from an EMBL/GenBank/DDBJ whole genome shotgun (WGS) entry which is preliminary data.</text>
</comment>
<dbReference type="PROSITE" id="PS50238">
    <property type="entry name" value="RHOGAP"/>
    <property type="match status" value="1"/>
</dbReference>
<dbReference type="Pfam" id="PF00620">
    <property type="entry name" value="RhoGAP"/>
    <property type="match status" value="1"/>
</dbReference>
<dbReference type="PANTHER" id="PTHR23176:SF125">
    <property type="entry name" value="GTPASE ACTIVATOR (BEM2), PUTATIVE (AFU_ORTHOLOGUE AFUA_7G04450)-RELATED"/>
    <property type="match status" value="1"/>
</dbReference>
<dbReference type="InterPro" id="IPR000198">
    <property type="entry name" value="RhoGAP_dom"/>
</dbReference>
<dbReference type="Gene3D" id="1.10.555.10">
    <property type="entry name" value="Rho GTPase activation protein"/>
    <property type="match status" value="1"/>
</dbReference>
<evidence type="ECO:0000313" key="5">
    <source>
        <dbReference type="Proteomes" id="UP000076580"/>
    </source>
</evidence>
<dbReference type="RefSeq" id="XP_040657563.1">
    <property type="nucleotide sequence ID" value="XM_040802530.1"/>
</dbReference>
<dbReference type="SMART" id="SM00324">
    <property type="entry name" value="RhoGAP"/>
    <property type="match status" value="1"/>
</dbReference>
<proteinExistence type="predicted"/>
<feature type="domain" description="Rho-GAP" evidence="3">
    <location>
        <begin position="410"/>
        <end position="626"/>
    </location>
</feature>
<dbReference type="AlphaFoldDB" id="A0A151GMF8"/>
<dbReference type="EMBL" id="LAYC01000002">
    <property type="protein sequence ID" value="KYK58211.1"/>
    <property type="molecule type" value="Genomic_DNA"/>
</dbReference>
<feature type="compositionally biased region" description="Polar residues" evidence="2">
    <location>
        <begin position="679"/>
        <end position="703"/>
    </location>
</feature>
<dbReference type="InterPro" id="IPR050729">
    <property type="entry name" value="Rho-GAP"/>
</dbReference>
<reference evidence="4 5" key="1">
    <citation type="journal article" date="2016" name="Sci. Rep.">
        <title>Insights into Adaptations to a Near-Obligate Nematode Endoparasitic Lifestyle from the Finished Genome of Drechmeria coniospora.</title>
        <authorList>
            <person name="Zhang L."/>
            <person name="Zhou Z."/>
            <person name="Guo Q."/>
            <person name="Fokkens L."/>
            <person name="Miskei M."/>
            <person name="Pocsi I."/>
            <person name="Zhang W."/>
            <person name="Chen M."/>
            <person name="Wang L."/>
            <person name="Sun Y."/>
            <person name="Donzelli B.G."/>
            <person name="Gibson D.M."/>
            <person name="Nelson D.R."/>
            <person name="Luo J.G."/>
            <person name="Rep M."/>
            <person name="Liu H."/>
            <person name="Yang S."/>
            <person name="Wang J."/>
            <person name="Krasnoff S.B."/>
            <person name="Xu Y."/>
            <person name="Molnar I."/>
            <person name="Lin M."/>
        </authorList>
    </citation>
    <scope>NUCLEOTIDE SEQUENCE [LARGE SCALE GENOMIC DNA]</scope>
    <source>
        <strain evidence="4 5">ARSEF 6962</strain>
    </source>
</reference>
<feature type="compositionally biased region" description="Polar residues" evidence="2">
    <location>
        <begin position="220"/>
        <end position="233"/>
    </location>
</feature>
<keyword evidence="5" id="KW-1185">Reference proteome</keyword>
<name>A0A151GMF8_DRECN</name>
<feature type="region of interest" description="Disordered" evidence="2">
    <location>
        <begin position="648"/>
        <end position="731"/>
    </location>
</feature>
<dbReference type="Proteomes" id="UP000076580">
    <property type="component" value="Chromosome 02"/>
</dbReference>
<evidence type="ECO:0000256" key="2">
    <source>
        <dbReference type="SAM" id="MobiDB-lite"/>
    </source>
</evidence>
<dbReference type="InterPro" id="IPR008936">
    <property type="entry name" value="Rho_GTPase_activation_prot"/>
</dbReference>
<dbReference type="STRING" id="98403.A0A151GMF8"/>
<evidence type="ECO:0000313" key="4">
    <source>
        <dbReference type="EMBL" id="KYK58211.1"/>
    </source>
</evidence>
<dbReference type="GeneID" id="63717867"/>
<feature type="compositionally biased region" description="Basic and acidic residues" evidence="2">
    <location>
        <begin position="314"/>
        <end position="329"/>
    </location>
</feature>
<dbReference type="PANTHER" id="PTHR23176">
    <property type="entry name" value="RHO/RAC/CDC GTPASE-ACTIVATING PROTEIN"/>
    <property type="match status" value="1"/>
</dbReference>
<protein>
    <submittedName>
        <fullName evidence="4">RhoGAP domain containing protein</fullName>
    </submittedName>
</protein>
<dbReference type="GO" id="GO:0005938">
    <property type="term" value="C:cell cortex"/>
    <property type="evidence" value="ECO:0007669"/>
    <property type="project" value="UniProtKB-ARBA"/>
</dbReference>
<evidence type="ECO:0000256" key="1">
    <source>
        <dbReference type="ARBA" id="ARBA00022468"/>
    </source>
</evidence>
<dbReference type="SUPFAM" id="SSF48350">
    <property type="entry name" value="GTPase activation domain, GAP"/>
    <property type="match status" value="1"/>
</dbReference>
<feature type="compositionally biased region" description="Polar residues" evidence="2">
    <location>
        <begin position="16"/>
        <end position="67"/>
    </location>
</feature>
<dbReference type="CDD" id="cd00159">
    <property type="entry name" value="RhoGAP"/>
    <property type="match status" value="1"/>
</dbReference>
<accession>A0A151GMF8</accession>
<feature type="compositionally biased region" description="Polar residues" evidence="2">
    <location>
        <begin position="87"/>
        <end position="113"/>
    </location>
</feature>